<evidence type="ECO:0000313" key="4">
    <source>
        <dbReference type="Proteomes" id="UP000472839"/>
    </source>
</evidence>
<dbReference type="Proteomes" id="UP000461010">
    <property type="component" value="Unassembled WGS sequence"/>
</dbReference>
<evidence type="ECO:0000313" key="1">
    <source>
        <dbReference type="EMBL" id="KAB7885729.1"/>
    </source>
</evidence>
<keyword evidence="3" id="KW-1185">Reference proteome</keyword>
<comment type="caution">
    <text evidence="1">The sequence shown here is derived from an EMBL/GenBank/DDBJ whole genome shotgun (WGS) entry which is preliminary data.</text>
</comment>
<evidence type="ECO:0000313" key="2">
    <source>
        <dbReference type="EMBL" id="KAB7886772.1"/>
    </source>
</evidence>
<dbReference type="Proteomes" id="UP000472839">
    <property type="component" value="Unassembled WGS sequence"/>
</dbReference>
<protein>
    <recommendedName>
        <fullName evidence="5">AbiEi antitoxin C-terminal domain-containing protein</fullName>
    </recommendedName>
</protein>
<dbReference type="EMBL" id="WFKJ01000071">
    <property type="protein sequence ID" value="KAB7886772.1"/>
    <property type="molecule type" value="Genomic_DNA"/>
</dbReference>
<proteinExistence type="predicted"/>
<evidence type="ECO:0008006" key="5">
    <source>
        <dbReference type="Google" id="ProtNLM"/>
    </source>
</evidence>
<gene>
    <name evidence="2" type="ORF">GBG18_14385</name>
    <name evidence="1" type="ORF">GBG19_13585</name>
</gene>
<evidence type="ECO:0000313" key="3">
    <source>
        <dbReference type="Proteomes" id="UP000461010"/>
    </source>
</evidence>
<organism evidence="1 4">
    <name type="scientific">Poseidonibacter ostreae</name>
    <dbReference type="NCBI Taxonomy" id="2654171"/>
    <lineage>
        <taxon>Bacteria</taxon>
        <taxon>Pseudomonadati</taxon>
        <taxon>Campylobacterota</taxon>
        <taxon>Epsilonproteobacteria</taxon>
        <taxon>Campylobacterales</taxon>
        <taxon>Arcobacteraceae</taxon>
        <taxon>Poseidonibacter</taxon>
    </lineage>
</organism>
<dbReference type="EMBL" id="WFKK01000052">
    <property type="protein sequence ID" value="KAB7885729.1"/>
    <property type="molecule type" value="Genomic_DNA"/>
</dbReference>
<dbReference type="AlphaFoldDB" id="A0A6L4WPB3"/>
<accession>A0A6L4WPB3</accession>
<sequence length="291" mass="34746">MGRKELFRTNKSEILKRFSRKPYYFSTLDISNIKDELKEESLIPNSMSYDRFLNRLIDEGLNTFSLHIKDIYKTRYSFKKNIDHDLFASILSGKQTFLSMTTALRLQGLTDYRDEVIFVSKELSDKSEYIYNNTLEQSAIDKAFINGSPRYSNTIGKLDGKNYIFLSPKYSSNYEVITKKDGVRVSSINRAFVEMIINLHYFKTYTTIIDIFKPLKDKLNIEKIYRYINMQNYIYPYFQCAGFYLEQIGFNKDELKDFKKNISDLKFYTQKSKFEIVGEDYLFNEYWKMYY</sequence>
<name>A0A6L4WPB3_9BACT</name>
<reference evidence="3 4" key="1">
    <citation type="submission" date="2019-10" db="EMBL/GenBank/DDBJ databases">
        <title>Poseidonibacter ostreae sp. nov., isolated from the gut of the Ostrea denselamellosa.</title>
        <authorList>
            <person name="Choi A."/>
        </authorList>
    </citation>
    <scope>NUCLEOTIDE SEQUENCE [LARGE SCALE GENOMIC DNA]</scope>
    <source>
        <strain evidence="1 4">SJOD-M-33</strain>
        <strain evidence="2 3">SJOD-M-5</strain>
    </source>
</reference>
<dbReference type="RefSeq" id="WP_152192197.1">
    <property type="nucleotide sequence ID" value="NZ_WFKI01000037.1"/>
</dbReference>